<dbReference type="InterPro" id="IPR053876">
    <property type="entry name" value="Phage_int_M"/>
</dbReference>
<dbReference type="EMBL" id="AP025730">
    <property type="protein sequence ID" value="BDI06103.1"/>
    <property type="molecule type" value="Genomic_DNA"/>
</dbReference>
<comment type="similarity">
    <text evidence="1">Belongs to the 'phage' integrase family.</text>
</comment>
<keyword evidence="2" id="KW-0229">DNA integration</keyword>
<dbReference type="InterPro" id="IPR013762">
    <property type="entry name" value="Integrase-like_cat_sf"/>
</dbReference>
<feature type="domain" description="Tyr recombinase" evidence="5">
    <location>
        <begin position="204"/>
        <end position="390"/>
    </location>
</feature>
<accession>A0ABM7YNP0</accession>
<dbReference type="Gene3D" id="1.10.443.10">
    <property type="entry name" value="Intergrase catalytic core"/>
    <property type="match status" value="1"/>
</dbReference>
<keyword evidence="7" id="KW-1185">Reference proteome</keyword>
<evidence type="ECO:0000259" key="5">
    <source>
        <dbReference type="PROSITE" id="PS51898"/>
    </source>
</evidence>
<proteinExistence type="inferred from homology"/>
<sequence length="443" mass="50023">MLNDKQCKCAICPEGKSRVRLTDSGGLYLEVAGAGSRRWFWKYYFDGKEKRLSLGSYPEVSLKDARAARDDARKQQQAGTDPVVERQIARLTESRNRDESFESTAREFHSVKKVGWSDHYAKRWLERLEKDIFPWLGRLPMPQITPPVLLQCLRRVEARGVRELQHSLLEACGQVLRYGVSLGRCDRNAAADLRGALRPVMTRHVSAILEPDQIADLMRAIEAYHGHPITRTALYLSALVFQRPGNMRQMEWSEVDLDAGLWTIPSSKMKRTRQQKMNGRPHLVPLAPQAVAALRDLHALTGHGNFVFPALTSSKRPMSENTVRLALRRLGFDNETMTPHGFRAMARTAMVERLDIAADVIEAQLAHGKSGPLGAAYDRAEFVAQRRRMMVAWADYLDELKVSDVRTPPIESLLAYRTAEVQGISLATGRRPPARDPGSLREH</sequence>
<dbReference type="Pfam" id="PF00589">
    <property type="entry name" value="Phage_integrase"/>
    <property type="match status" value="1"/>
</dbReference>
<organism evidence="6 7">
    <name type="scientific">Sphaerotilus microaerophilus</name>
    <dbReference type="NCBI Taxonomy" id="2914710"/>
    <lineage>
        <taxon>Bacteria</taxon>
        <taxon>Pseudomonadati</taxon>
        <taxon>Pseudomonadota</taxon>
        <taxon>Betaproteobacteria</taxon>
        <taxon>Burkholderiales</taxon>
        <taxon>Sphaerotilaceae</taxon>
        <taxon>Sphaerotilus</taxon>
    </lineage>
</organism>
<dbReference type="InterPro" id="IPR002104">
    <property type="entry name" value="Integrase_catalytic"/>
</dbReference>
<dbReference type="Pfam" id="PF22022">
    <property type="entry name" value="Phage_int_M"/>
    <property type="match status" value="1"/>
</dbReference>
<dbReference type="SUPFAM" id="SSF56349">
    <property type="entry name" value="DNA breaking-rejoining enzymes"/>
    <property type="match status" value="1"/>
</dbReference>
<dbReference type="PANTHER" id="PTHR30629:SF2">
    <property type="entry name" value="PROPHAGE INTEGRASE INTS-RELATED"/>
    <property type="match status" value="1"/>
</dbReference>
<keyword evidence="4" id="KW-0233">DNA recombination</keyword>
<dbReference type="Proteomes" id="UP001057498">
    <property type="component" value="Chromosome"/>
</dbReference>
<dbReference type="InterPro" id="IPR011010">
    <property type="entry name" value="DNA_brk_join_enz"/>
</dbReference>
<evidence type="ECO:0000256" key="3">
    <source>
        <dbReference type="ARBA" id="ARBA00023125"/>
    </source>
</evidence>
<keyword evidence="3" id="KW-0238">DNA-binding</keyword>
<evidence type="ECO:0000256" key="2">
    <source>
        <dbReference type="ARBA" id="ARBA00022908"/>
    </source>
</evidence>
<dbReference type="RefSeq" id="WP_251969418.1">
    <property type="nucleotide sequence ID" value="NZ_AP025730.1"/>
</dbReference>
<dbReference type="InterPro" id="IPR050808">
    <property type="entry name" value="Phage_Integrase"/>
</dbReference>
<dbReference type="InterPro" id="IPR010998">
    <property type="entry name" value="Integrase_recombinase_N"/>
</dbReference>
<name>A0ABM7YNP0_9BURK</name>
<dbReference type="PROSITE" id="PS51898">
    <property type="entry name" value="TYR_RECOMBINASE"/>
    <property type="match status" value="1"/>
</dbReference>
<protein>
    <submittedName>
        <fullName evidence="6">Integrase</fullName>
    </submittedName>
</protein>
<dbReference type="PANTHER" id="PTHR30629">
    <property type="entry name" value="PROPHAGE INTEGRASE"/>
    <property type="match status" value="1"/>
</dbReference>
<evidence type="ECO:0000256" key="4">
    <source>
        <dbReference type="ARBA" id="ARBA00023172"/>
    </source>
</evidence>
<evidence type="ECO:0000256" key="1">
    <source>
        <dbReference type="ARBA" id="ARBA00008857"/>
    </source>
</evidence>
<dbReference type="Pfam" id="PF13356">
    <property type="entry name" value="Arm-DNA-bind_3"/>
    <property type="match status" value="1"/>
</dbReference>
<dbReference type="InterPro" id="IPR025166">
    <property type="entry name" value="Integrase_DNA_bind_dom"/>
</dbReference>
<gene>
    <name evidence="6" type="ORF">CATMQ487_30730</name>
</gene>
<evidence type="ECO:0000313" key="7">
    <source>
        <dbReference type="Proteomes" id="UP001057498"/>
    </source>
</evidence>
<dbReference type="InterPro" id="IPR038488">
    <property type="entry name" value="Integrase_DNA-bd_sf"/>
</dbReference>
<dbReference type="Gene3D" id="1.10.150.130">
    <property type="match status" value="1"/>
</dbReference>
<dbReference type="CDD" id="cd00801">
    <property type="entry name" value="INT_P4_C"/>
    <property type="match status" value="1"/>
</dbReference>
<reference evidence="6" key="1">
    <citation type="submission" date="2022-04" db="EMBL/GenBank/DDBJ databases">
        <title>Whole genome sequence of Sphaerotilus sp. FB-5.</title>
        <authorList>
            <person name="Takeda M."/>
            <person name="Narihara S."/>
            <person name="Akimoto M."/>
            <person name="Akimoto R."/>
            <person name="Nishiyashiki S."/>
            <person name="Murakami T."/>
        </authorList>
    </citation>
    <scope>NUCLEOTIDE SEQUENCE</scope>
    <source>
        <strain evidence="6">FB-5</strain>
    </source>
</reference>
<dbReference type="Gene3D" id="3.30.160.390">
    <property type="entry name" value="Integrase, DNA-binding domain"/>
    <property type="match status" value="1"/>
</dbReference>
<evidence type="ECO:0000313" key="6">
    <source>
        <dbReference type="EMBL" id="BDI06103.1"/>
    </source>
</evidence>